<protein>
    <submittedName>
        <fullName evidence="4">Alpha-L-fucosidase 2</fullName>
        <ecNumber evidence="4">3.2.1.51</ecNumber>
    </submittedName>
</protein>
<dbReference type="InterPro" id="IPR016518">
    <property type="entry name" value="Alpha-L-fucosidase"/>
</dbReference>
<dbReference type="RefSeq" id="WP_210094827.1">
    <property type="nucleotide sequence ID" value="NZ_CP139098.1"/>
</dbReference>
<dbReference type="Gene3D" id="1.50.10.10">
    <property type="match status" value="1"/>
</dbReference>
<dbReference type="Pfam" id="PF22124">
    <property type="entry name" value="Glyco_hydro_95_cat"/>
    <property type="match status" value="1"/>
</dbReference>
<organism evidence="4 5">
    <name type="scientific">Paenibacillus lactis</name>
    <dbReference type="NCBI Taxonomy" id="228574"/>
    <lineage>
        <taxon>Bacteria</taxon>
        <taxon>Bacillati</taxon>
        <taxon>Bacillota</taxon>
        <taxon>Bacilli</taxon>
        <taxon>Bacillales</taxon>
        <taxon>Paenibacillaceae</taxon>
        <taxon>Paenibacillus</taxon>
    </lineage>
</organism>
<dbReference type="PIRSF" id="PIRSF007663">
    <property type="entry name" value="UCP007663"/>
    <property type="match status" value="1"/>
</dbReference>
<dbReference type="InterPro" id="IPR054363">
    <property type="entry name" value="GH95_cat"/>
</dbReference>
<dbReference type="SUPFAM" id="SSF48208">
    <property type="entry name" value="Six-hairpin glycosidases"/>
    <property type="match status" value="1"/>
</dbReference>
<dbReference type="Pfam" id="PF14498">
    <property type="entry name" value="Glyco_hyd_65N_2"/>
    <property type="match status" value="1"/>
</dbReference>
<evidence type="ECO:0000259" key="3">
    <source>
        <dbReference type="Pfam" id="PF22124"/>
    </source>
</evidence>
<dbReference type="InterPro" id="IPR027414">
    <property type="entry name" value="GH95_N_dom"/>
</dbReference>
<comment type="caution">
    <text evidence="4">The sequence shown here is derived from an EMBL/GenBank/DDBJ whole genome shotgun (WGS) entry which is preliminary data.</text>
</comment>
<feature type="domain" description="Glycosyl hydrolase family 95 catalytic" evidence="3">
    <location>
        <begin position="280"/>
        <end position="698"/>
    </location>
</feature>
<dbReference type="GeneID" id="95404812"/>
<evidence type="ECO:0000259" key="2">
    <source>
        <dbReference type="Pfam" id="PF21307"/>
    </source>
</evidence>
<dbReference type="InterPro" id="IPR049053">
    <property type="entry name" value="AFCA-like_C"/>
</dbReference>
<evidence type="ECO:0000313" key="5">
    <source>
        <dbReference type="Proteomes" id="UP000706926"/>
    </source>
</evidence>
<reference evidence="4 5" key="1">
    <citation type="submission" date="2021-03" db="EMBL/GenBank/DDBJ databases">
        <title>Genomic Encyclopedia of Type Strains, Phase IV (KMG-IV): sequencing the most valuable type-strain genomes for metagenomic binning, comparative biology and taxonomic classification.</title>
        <authorList>
            <person name="Goeker M."/>
        </authorList>
    </citation>
    <scope>NUCLEOTIDE SEQUENCE [LARGE SCALE GENOMIC DNA]</scope>
    <source>
        <strain evidence="4 5">DSM 15596</strain>
    </source>
</reference>
<keyword evidence="5" id="KW-1185">Reference proteome</keyword>
<feature type="domain" description="Glycosyl hydrolase family 95 N-terminal" evidence="1">
    <location>
        <begin position="19"/>
        <end position="254"/>
    </location>
</feature>
<dbReference type="GO" id="GO:0004560">
    <property type="term" value="F:alpha-L-fucosidase activity"/>
    <property type="evidence" value="ECO:0007669"/>
    <property type="project" value="UniProtKB-EC"/>
</dbReference>
<dbReference type="Proteomes" id="UP000706926">
    <property type="component" value="Unassembled WGS sequence"/>
</dbReference>
<gene>
    <name evidence="4" type="ORF">J2Z18_002841</name>
</gene>
<keyword evidence="4" id="KW-0326">Glycosidase</keyword>
<evidence type="ECO:0000259" key="1">
    <source>
        <dbReference type="Pfam" id="PF14498"/>
    </source>
</evidence>
<feature type="domain" description="Alpha fucosidase A-like C-terminal" evidence="2">
    <location>
        <begin position="703"/>
        <end position="755"/>
    </location>
</feature>
<dbReference type="PANTHER" id="PTHR31084">
    <property type="entry name" value="ALPHA-L-FUCOSIDASE 2"/>
    <property type="match status" value="1"/>
</dbReference>
<dbReference type="InterPro" id="IPR008928">
    <property type="entry name" value="6-hairpin_glycosidase_sf"/>
</dbReference>
<evidence type="ECO:0000313" key="4">
    <source>
        <dbReference type="EMBL" id="MBP1893738.1"/>
    </source>
</evidence>
<dbReference type="InterPro" id="IPR012341">
    <property type="entry name" value="6hp_glycosidase-like_sf"/>
</dbReference>
<dbReference type="EMBL" id="JAGGKI010000006">
    <property type="protein sequence ID" value="MBP1893738.1"/>
    <property type="molecule type" value="Genomic_DNA"/>
</dbReference>
<name>A0ABS4FBW1_9BACL</name>
<sequence length="797" mass="90834">MHSDHRNTDQKHILTMRYPAAWWRSQWREAMPSGNGCIGASVYGGVYEETILLNHELLWRKGSTPELPDVSAILPEVRRLLAEGEAEEADGVLVKCLRTSGYEPKIASPLPLGDLKIYMPQHSAFRSYERRLNMATGEVTVRWTVGETAYERSLFVSRTDDSVVLAIRKQGPLALEATMTFQPHNPEDTRRPGTAYIPEAPESKRDGHYLYYAARNNDGSDFGAVARIVNRSGTLGANEREYSIKDAESLLVIIRLFPSGKREEQWERLTFELRDLAADYEMLLARHASEHGRLFHASSFDLRAQGRERSNEELLMEAYRGEVPDALMEKMWAYGRYLLISASREKGQPCHLYGLWAGDYDAVWAFHMVNENLQMMYWQALSGNMSGLMLAVFDYMDSLMDDFRTNARLLYGCRGIYIPAPTAPDSGLLKHLQPHIVHWTGGAGWVSQLYYDYYLHTGDIAFLRERAIPFMREAAWFYRDFFILGENGFFVSSPSNSPENTPGNYWKGPGHSMGTTVNATMDFAIAKELMRNLADGLRAIGESEEEENQWRAMLERIPPYQINEDGAVREWMHPDYDDNYHHRHQSHAYPVFPGIEVTRQNDPALFDAFVQAIRKRLVIGLKEQSGWSLAHMANNYARMGEGDLALECLDILGRSCVMNNLMTLHNDWRGMGIGVDMDWAPVQLDANMGWTAAVQEMLLFSVPGELHLLPALPTRWIRGSVGPLLARGGVQCELSWDREEQMVDVTLRTCSGRQAVRLILPDMVARIQEFEFRPGQPVNVKLDERPRRLRLELKPLS</sequence>
<dbReference type="EC" id="3.2.1.51" evidence="4"/>
<dbReference type="PANTHER" id="PTHR31084:SF0">
    <property type="entry name" value="ALPHA-L-FUCOSIDASE 2"/>
    <property type="match status" value="1"/>
</dbReference>
<accession>A0ABS4FBW1</accession>
<dbReference type="Pfam" id="PF21307">
    <property type="entry name" value="Glyco_hydro_95_C"/>
    <property type="match status" value="1"/>
</dbReference>
<keyword evidence="4" id="KW-0378">Hydrolase</keyword>
<proteinExistence type="predicted"/>